<dbReference type="GO" id="GO:0005856">
    <property type="term" value="C:cytoskeleton"/>
    <property type="evidence" value="ECO:0007669"/>
    <property type="project" value="UniProtKB-SubCell"/>
</dbReference>
<evidence type="ECO:0000256" key="2">
    <source>
        <dbReference type="ARBA" id="ARBA00022490"/>
    </source>
</evidence>
<dbReference type="InParanoid" id="A0A0V0QWN0"/>
<evidence type="ECO:0000256" key="1">
    <source>
        <dbReference type="ARBA" id="ARBA00004245"/>
    </source>
</evidence>
<comment type="caution">
    <text evidence="4">The sequence shown here is derived from an EMBL/GenBank/DDBJ whole genome shotgun (WGS) entry which is preliminary data.</text>
</comment>
<dbReference type="SUPFAM" id="SSF52047">
    <property type="entry name" value="RNI-like"/>
    <property type="match status" value="1"/>
</dbReference>
<name>A0A0V0QWN0_PSEPJ</name>
<evidence type="ECO:0000313" key="5">
    <source>
        <dbReference type="Proteomes" id="UP000054937"/>
    </source>
</evidence>
<dbReference type="Proteomes" id="UP000054937">
    <property type="component" value="Unassembled WGS sequence"/>
</dbReference>
<accession>A0A0V0QWN0</accession>
<protein>
    <recommendedName>
        <fullName evidence="6">Leucine Rich Repeat family protein</fullName>
    </recommendedName>
</protein>
<dbReference type="SMART" id="SM00368">
    <property type="entry name" value="LRR_RI"/>
    <property type="match status" value="5"/>
</dbReference>
<evidence type="ECO:0008006" key="6">
    <source>
        <dbReference type="Google" id="ProtNLM"/>
    </source>
</evidence>
<dbReference type="InterPro" id="IPR001611">
    <property type="entry name" value="Leu-rich_rpt"/>
</dbReference>
<comment type="subcellular location">
    <subcellularLocation>
        <location evidence="1">Cytoplasm</location>
        <location evidence="1">Cytoskeleton</location>
    </subcellularLocation>
</comment>
<keyword evidence="5" id="KW-1185">Reference proteome</keyword>
<evidence type="ECO:0000313" key="4">
    <source>
        <dbReference type="EMBL" id="KRX06458.1"/>
    </source>
</evidence>
<keyword evidence="3" id="KW-0206">Cytoskeleton</keyword>
<gene>
    <name evidence="4" type="ORF">PPERSA_05071</name>
</gene>
<dbReference type="PANTHER" id="PTHR24107">
    <property type="entry name" value="YNEIN REGULATORY COMPLEX SUBUNIT 5"/>
    <property type="match status" value="1"/>
</dbReference>
<organism evidence="4 5">
    <name type="scientific">Pseudocohnilembus persalinus</name>
    <name type="common">Ciliate</name>
    <dbReference type="NCBI Taxonomy" id="266149"/>
    <lineage>
        <taxon>Eukaryota</taxon>
        <taxon>Sar</taxon>
        <taxon>Alveolata</taxon>
        <taxon>Ciliophora</taxon>
        <taxon>Intramacronucleata</taxon>
        <taxon>Oligohymenophorea</taxon>
        <taxon>Scuticociliatia</taxon>
        <taxon>Philasterida</taxon>
        <taxon>Pseudocohnilembidae</taxon>
        <taxon>Pseudocohnilembus</taxon>
    </lineage>
</organism>
<dbReference type="Pfam" id="PF13516">
    <property type="entry name" value="LRR_6"/>
    <property type="match status" value="3"/>
</dbReference>
<dbReference type="InterPro" id="IPR052410">
    <property type="entry name" value="DRC5"/>
</dbReference>
<reference evidence="4 5" key="1">
    <citation type="journal article" date="2015" name="Sci. Rep.">
        <title>Genome of the facultative scuticociliatosis pathogen Pseudocohnilembus persalinus provides insight into its virulence through horizontal gene transfer.</title>
        <authorList>
            <person name="Xiong J."/>
            <person name="Wang G."/>
            <person name="Cheng J."/>
            <person name="Tian M."/>
            <person name="Pan X."/>
            <person name="Warren A."/>
            <person name="Jiang C."/>
            <person name="Yuan D."/>
            <person name="Miao W."/>
        </authorList>
    </citation>
    <scope>NUCLEOTIDE SEQUENCE [LARGE SCALE GENOMIC DNA]</scope>
    <source>
        <strain evidence="4">36N120E</strain>
    </source>
</reference>
<dbReference type="AlphaFoldDB" id="A0A0V0QWN0"/>
<evidence type="ECO:0000256" key="3">
    <source>
        <dbReference type="ARBA" id="ARBA00023212"/>
    </source>
</evidence>
<dbReference type="PANTHER" id="PTHR24107:SF2">
    <property type="entry name" value="NLR FAMILY CARD DOMAIN CONTAINING 3"/>
    <property type="match status" value="1"/>
</dbReference>
<dbReference type="OMA" id="QENYRVW"/>
<sequence length="538" mass="61710">MQQQNLRNQLDQQNKLINYLQKKFKESTGHDVDLPQTWSQFLQVDEKDAPILDDEEEKNINKQMKKNENDQGNQQDDQDSTYKIEQEEKEITFLQAVINLDLPARQPNINTQKKNAPTSFGSKKKQTLTTTFNPANPNHMVEVINLSNFATRNFNKASFKEFLNCIKDMRCLHSLVLQNNGIDDSFLEEIDILFNNQKIKKIDLSQNYIGKKGGMHIAKLLKDGVHHIEWLDLSRNSFSTETQVLTSILSGLKKQPELYHFCLDTNTHDTKLSNDDQISKVVISEQVMKFVKESKNLNSFGIIDSRLTLKSIQILSQFLASSQCQLTGLNLKFCFLSYPSVFELGKGLQRNRSLVKLDLSHNALDDVQGIYISRALKENVFLAELNLSKNNLNNGFAEHFAQSLRTNQTLWKCELQGNPIGQEGAEALLTVLHEDNESLESLGEINASNTNMGVLYVQMINKALRVNSVSKDVRSKLIEQQLDQKNADPKQTFYDEETNFEKNQKIIENEYDDYKLCKPILFTNDPNSDLIDFKIWNA</sequence>
<dbReference type="Gene3D" id="3.80.10.10">
    <property type="entry name" value="Ribonuclease Inhibitor"/>
    <property type="match status" value="2"/>
</dbReference>
<dbReference type="OrthoDB" id="120976at2759"/>
<dbReference type="EMBL" id="LDAU01000096">
    <property type="protein sequence ID" value="KRX06458.1"/>
    <property type="molecule type" value="Genomic_DNA"/>
</dbReference>
<dbReference type="InterPro" id="IPR032675">
    <property type="entry name" value="LRR_dom_sf"/>
</dbReference>
<keyword evidence="2" id="KW-0963">Cytoplasm</keyword>
<proteinExistence type="predicted"/>